<evidence type="ECO:0000313" key="5">
    <source>
        <dbReference type="Proteomes" id="UP000095488"/>
    </source>
</evidence>
<dbReference type="SMART" id="SM01103">
    <property type="entry name" value="CRS1_YhbY"/>
    <property type="match status" value="1"/>
</dbReference>
<reference evidence="4 5" key="1">
    <citation type="submission" date="2015-09" db="EMBL/GenBank/DDBJ databases">
        <authorList>
            <consortium name="Pathogen Informatics"/>
            <person name="Wu L."/>
            <person name="Ma J."/>
        </authorList>
    </citation>
    <scope>NUCLEOTIDE SEQUENCE [LARGE SCALE GENOMIC DNA]</scope>
    <source>
        <strain evidence="4 5">2789STDY5834858</strain>
    </source>
</reference>
<sequence>MITTKQRAYLRGLANDLSPIFQIGKGGIEENFLKQVKDALEARELIKIKVLENSGLETREASNYICEQLGCEGIQAIGSKIVLFKQSTKKPKIELPVKNSR</sequence>
<dbReference type="InterPro" id="IPR001890">
    <property type="entry name" value="RNA-binding_CRM"/>
</dbReference>
<dbReference type="PANTHER" id="PTHR40065">
    <property type="entry name" value="RNA-BINDING PROTEIN YHBY"/>
    <property type="match status" value="1"/>
</dbReference>
<dbReference type="InterPro" id="IPR051925">
    <property type="entry name" value="RNA-binding_domain"/>
</dbReference>
<dbReference type="InterPro" id="IPR017924">
    <property type="entry name" value="RNA-binding_YhbY"/>
</dbReference>
<dbReference type="Proteomes" id="UP000095488">
    <property type="component" value="Unassembled WGS sequence"/>
</dbReference>
<feature type="domain" description="CRM" evidence="3">
    <location>
        <begin position="1"/>
        <end position="96"/>
    </location>
</feature>
<proteinExistence type="predicted"/>
<evidence type="ECO:0000256" key="1">
    <source>
        <dbReference type="ARBA" id="ARBA00022884"/>
    </source>
</evidence>
<dbReference type="SUPFAM" id="SSF75471">
    <property type="entry name" value="YhbY-like"/>
    <property type="match status" value="1"/>
</dbReference>
<dbReference type="RefSeq" id="WP_055259625.1">
    <property type="nucleotide sequence ID" value="NZ_CABIXL010000005.1"/>
</dbReference>
<dbReference type="Gene3D" id="3.30.110.60">
    <property type="entry name" value="YhbY-like"/>
    <property type="match status" value="1"/>
</dbReference>
<dbReference type="PANTHER" id="PTHR40065:SF3">
    <property type="entry name" value="RNA-BINDING PROTEIN YHBY"/>
    <property type="match status" value="1"/>
</dbReference>
<evidence type="ECO:0000313" key="4">
    <source>
        <dbReference type="EMBL" id="CUO02390.1"/>
    </source>
</evidence>
<dbReference type="Pfam" id="PF01985">
    <property type="entry name" value="CRS1_YhbY"/>
    <property type="match status" value="1"/>
</dbReference>
<dbReference type="EMBL" id="CYZR01000005">
    <property type="protein sequence ID" value="CUO02390.1"/>
    <property type="molecule type" value="Genomic_DNA"/>
</dbReference>
<keyword evidence="5" id="KW-1185">Reference proteome</keyword>
<accession>A0ABP2AR08</accession>
<dbReference type="InterPro" id="IPR035920">
    <property type="entry name" value="YhbY-like_sf"/>
</dbReference>
<dbReference type="PROSITE" id="PS51295">
    <property type="entry name" value="CRM"/>
    <property type="match status" value="1"/>
</dbReference>
<keyword evidence="1 2" id="KW-0694">RNA-binding</keyword>
<organism evidence="4 5">
    <name type="scientific">Sarcina ventriculi</name>
    <name type="common">Clostridium ventriculi</name>
    <dbReference type="NCBI Taxonomy" id="1267"/>
    <lineage>
        <taxon>Bacteria</taxon>
        <taxon>Bacillati</taxon>
        <taxon>Bacillota</taxon>
        <taxon>Clostridia</taxon>
        <taxon>Eubacteriales</taxon>
        <taxon>Clostridiaceae</taxon>
        <taxon>Sarcina</taxon>
    </lineage>
</organism>
<name>A0ABP2AR08_SARVE</name>
<evidence type="ECO:0000259" key="3">
    <source>
        <dbReference type="PROSITE" id="PS51295"/>
    </source>
</evidence>
<dbReference type="NCBIfam" id="TIGR00253">
    <property type="entry name" value="RNA_bind_YhbY"/>
    <property type="match status" value="1"/>
</dbReference>
<protein>
    <submittedName>
        <fullName evidence="4">RNA-binding protein YhbY</fullName>
    </submittedName>
</protein>
<evidence type="ECO:0000256" key="2">
    <source>
        <dbReference type="PROSITE-ProRule" id="PRU00626"/>
    </source>
</evidence>
<gene>
    <name evidence="4" type="primary">yhbY</name>
    <name evidence="4" type="ORF">ERS852473_01695</name>
</gene>
<comment type="caution">
    <text evidence="4">The sequence shown here is derived from an EMBL/GenBank/DDBJ whole genome shotgun (WGS) entry which is preliminary data.</text>
</comment>